<dbReference type="OrthoDB" id="5402602at2759"/>
<organism evidence="4 5">
    <name type="scientific">Crassostrea virginica</name>
    <name type="common">Eastern oyster</name>
    <dbReference type="NCBI Taxonomy" id="6565"/>
    <lineage>
        <taxon>Eukaryota</taxon>
        <taxon>Metazoa</taxon>
        <taxon>Spiralia</taxon>
        <taxon>Lophotrochozoa</taxon>
        <taxon>Mollusca</taxon>
        <taxon>Bivalvia</taxon>
        <taxon>Autobranchia</taxon>
        <taxon>Pteriomorphia</taxon>
        <taxon>Ostreida</taxon>
        <taxon>Ostreoidea</taxon>
        <taxon>Ostreidae</taxon>
        <taxon>Crassostrea</taxon>
    </lineage>
</organism>
<dbReference type="PANTHER" id="PTHR24201:SF17">
    <property type="entry name" value="ANKYRIN REPEAT DOMAIN-CONTAINING PROTEIN 10-LIKE ISOFORM X1"/>
    <property type="match status" value="1"/>
</dbReference>
<gene>
    <name evidence="5" type="primary">LOC111123264</name>
</gene>
<dbReference type="RefSeq" id="XP_022321203.1">
    <property type="nucleotide sequence ID" value="XM_022465495.1"/>
</dbReference>
<dbReference type="Proteomes" id="UP000694844">
    <property type="component" value="Chromosome 3"/>
</dbReference>
<keyword evidence="4" id="KW-1185">Reference proteome</keyword>
<keyword evidence="2 3" id="KW-0040">ANK repeat</keyword>
<dbReference type="GO" id="GO:0005634">
    <property type="term" value="C:nucleus"/>
    <property type="evidence" value="ECO:0007669"/>
    <property type="project" value="TreeGrafter"/>
</dbReference>
<dbReference type="KEGG" id="cvn:111123264"/>
<dbReference type="GeneID" id="111123264"/>
<dbReference type="PANTHER" id="PTHR24201">
    <property type="entry name" value="ANK_REP_REGION DOMAIN-CONTAINING PROTEIN"/>
    <property type="match status" value="1"/>
</dbReference>
<dbReference type="InterPro" id="IPR002110">
    <property type="entry name" value="Ankyrin_rpt"/>
</dbReference>
<evidence type="ECO:0000313" key="5">
    <source>
        <dbReference type="RefSeq" id="XP_022321203.1"/>
    </source>
</evidence>
<dbReference type="SMART" id="SM00248">
    <property type="entry name" value="ANK"/>
    <property type="match status" value="5"/>
</dbReference>
<feature type="repeat" description="ANK" evidence="3">
    <location>
        <begin position="89"/>
        <end position="121"/>
    </location>
</feature>
<name>A0A8B8CZG2_CRAVI</name>
<dbReference type="AlphaFoldDB" id="A0A8B8CZG2"/>
<accession>A0A8B8CZG2</accession>
<evidence type="ECO:0000256" key="2">
    <source>
        <dbReference type="ARBA" id="ARBA00023043"/>
    </source>
</evidence>
<evidence type="ECO:0000313" key="4">
    <source>
        <dbReference type="Proteomes" id="UP000694844"/>
    </source>
</evidence>
<reference evidence="5" key="1">
    <citation type="submission" date="2025-08" db="UniProtKB">
        <authorList>
            <consortium name="RefSeq"/>
        </authorList>
    </citation>
    <scope>IDENTIFICATION</scope>
    <source>
        <tissue evidence="5">Whole sample</tissue>
    </source>
</reference>
<dbReference type="Gene3D" id="1.25.40.20">
    <property type="entry name" value="Ankyrin repeat-containing domain"/>
    <property type="match status" value="1"/>
</dbReference>
<dbReference type="Pfam" id="PF00023">
    <property type="entry name" value="Ank"/>
    <property type="match status" value="1"/>
</dbReference>
<dbReference type="InterPro" id="IPR036770">
    <property type="entry name" value="Ankyrin_rpt-contain_sf"/>
</dbReference>
<dbReference type="PROSITE" id="PS50297">
    <property type="entry name" value="ANK_REP_REGION"/>
    <property type="match status" value="2"/>
</dbReference>
<dbReference type="SUPFAM" id="SSF48403">
    <property type="entry name" value="Ankyrin repeat"/>
    <property type="match status" value="1"/>
</dbReference>
<keyword evidence="1" id="KW-0677">Repeat</keyword>
<dbReference type="PROSITE" id="PS50088">
    <property type="entry name" value="ANK_REPEAT"/>
    <property type="match status" value="2"/>
</dbReference>
<sequence>MEQESEVPIWSMSTEELFHRNFPVHQACRNGDLESLSALLSSGNVDFYEEDSFTGWSPLHWAANFGKLACLRKLSSLSQYGCDNPSSKFQQSPLHMASCAGHPHCTQWLIQSGANLDRQDYLGDTPIHKAAKKGNMECVSLLISQGANLCLLNHSHCTPSQAAAQNGHLECAQYIENSVKFQAQREANNTNMQQCVTMQPSHFLQSQMEQEMSNVPFQNGHCADHPNTGVHDMDMSGDGLVIGGKRGRDDHCDEESFKRMKKGVQAQNELDTDLNNVIVSYQAILALSTEPLKYCEAFTNSEMNNSSFVNNNTYFPHLNGTSMEEHEKTVCIQQGYDSLFIHSVISDYHGS</sequence>
<evidence type="ECO:0000256" key="1">
    <source>
        <dbReference type="ARBA" id="ARBA00022737"/>
    </source>
</evidence>
<evidence type="ECO:0000256" key="3">
    <source>
        <dbReference type="PROSITE-ProRule" id="PRU00023"/>
    </source>
</evidence>
<dbReference type="InterPro" id="IPR050776">
    <property type="entry name" value="Ank_Repeat/CDKN_Inhibitor"/>
</dbReference>
<feature type="repeat" description="ANK" evidence="3">
    <location>
        <begin position="122"/>
        <end position="154"/>
    </location>
</feature>
<proteinExistence type="predicted"/>
<protein>
    <submittedName>
        <fullName evidence="5">Ankyrin repeat domain-containing protein 10-like isoform X1</fullName>
    </submittedName>
</protein>
<dbReference type="Pfam" id="PF12796">
    <property type="entry name" value="Ank_2"/>
    <property type="match status" value="1"/>
</dbReference>